<accession>A0A6M3JU33</accession>
<evidence type="ECO:0000313" key="1">
    <source>
        <dbReference type="EMBL" id="QJA72711.1"/>
    </source>
</evidence>
<sequence length="155" mass="17136">MTENIKKEIEHIENVDALSKIPQDQRLTATVKNPVNDSQVFEIYTLIPKTDEEAKDRYDCSMADIIEMGVRQMTYRPSYSSVMLNDDGTLKANAHDEIQTLLDGYTIGRKSSATGGIKAKAKVADSITAALAKRSAELGKDISLAELMEKIAKLK</sequence>
<gene>
    <name evidence="1" type="ORF">MM415A02634_0012</name>
</gene>
<organism evidence="1">
    <name type="scientific">viral metagenome</name>
    <dbReference type="NCBI Taxonomy" id="1070528"/>
    <lineage>
        <taxon>unclassified sequences</taxon>
        <taxon>metagenomes</taxon>
        <taxon>organismal metagenomes</taxon>
    </lineage>
</organism>
<reference evidence="1" key="1">
    <citation type="submission" date="2020-03" db="EMBL/GenBank/DDBJ databases">
        <title>The deep terrestrial virosphere.</title>
        <authorList>
            <person name="Holmfeldt K."/>
            <person name="Nilsson E."/>
            <person name="Simone D."/>
            <person name="Lopez-Fernandez M."/>
            <person name="Wu X."/>
            <person name="de Brujin I."/>
            <person name="Lundin D."/>
            <person name="Andersson A."/>
            <person name="Bertilsson S."/>
            <person name="Dopson M."/>
        </authorList>
    </citation>
    <scope>NUCLEOTIDE SEQUENCE</scope>
    <source>
        <strain evidence="1">MM415A02634</strain>
    </source>
</reference>
<protein>
    <submittedName>
        <fullName evidence="1">Uncharacterized protein</fullName>
    </submittedName>
</protein>
<dbReference type="EMBL" id="MT141972">
    <property type="protein sequence ID" value="QJA72711.1"/>
    <property type="molecule type" value="Genomic_DNA"/>
</dbReference>
<name>A0A6M3JU33_9ZZZZ</name>
<proteinExistence type="predicted"/>
<dbReference type="AlphaFoldDB" id="A0A6M3JU33"/>